<proteinExistence type="predicted"/>
<dbReference type="Proteomes" id="UP000194131">
    <property type="component" value="Unassembled WGS sequence"/>
</dbReference>
<keyword evidence="4" id="KW-0614">Plasmid</keyword>
<evidence type="ECO:0000313" key="1">
    <source>
        <dbReference type="EMBL" id="EEL67406.1"/>
    </source>
</evidence>
<evidence type="ECO:0000313" key="2">
    <source>
        <dbReference type="EMBL" id="OSX90105.1"/>
    </source>
</evidence>
<evidence type="ECO:0000313" key="5">
    <source>
        <dbReference type="Proteomes" id="UP000194131"/>
    </source>
</evidence>
<name>A0A0B5RPR7_BACMY</name>
<evidence type="ECO:0000313" key="3">
    <source>
        <dbReference type="EMBL" id="PJN70361.1"/>
    </source>
</evidence>
<evidence type="ECO:0000313" key="6">
    <source>
        <dbReference type="Proteomes" id="UP000236165"/>
    </source>
</evidence>
<reference evidence="3 6" key="2">
    <citation type="submission" date="2016-10" db="EMBL/GenBank/DDBJ databases">
        <title>Genome Sequence of Bacillus weihenstephanensis GM6LP.</title>
        <authorList>
            <person name="Poehlein A."/>
            <person name="Wemheuer F."/>
            <person name="Hollensteiner J."/>
            <person name="Wemheuer B."/>
        </authorList>
    </citation>
    <scope>NUCLEOTIDE SEQUENCE [LARGE SCALE GENOMIC DNA]</scope>
    <source>
        <strain evidence="3 6">GM6LP</strain>
    </source>
</reference>
<protein>
    <submittedName>
        <fullName evidence="1">Uncharacterized protein</fullName>
    </submittedName>
</protein>
<reference evidence="4 7" key="4">
    <citation type="submission" date="2020-12" db="EMBL/GenBank/DDBJ databases">
        <title>FDA dAtabase for Regulatory Grade micrObial Sequences (FDA-ARGOS): Supporting development and validation of Infectious Disease Dx tests.</title>
        <authorList>
            <person name="Nelson B."/>
            <person name="Plummer A."/>
            <person name="Tallon L."/>
            <person name="Sadzewicz L."/>
            <person name="Zhao X."/>
            <person name="Boylan J."/>
            <person name="Ott S."/>
            <person name="Bowen H."/>
            <person name="Vavikolanu K."/>
            <person name="Mehta A."/>
            <person name="Aluvathingal J."/>
            <person name="Nadendla S."/>
            <person name="Myers T."/>
            <person name="Yan Y."/>
            <person name="Sichtig H."/>
        </authorList>
    </citation>
    <scope>NUCLEOTIDE SEQUENCE [LARGE SCALE GENOMIC DNA]</scope>
    <source>
        <strain evidence="4 7">FDAARGOS_924</strain>
        <plasmid evidence="4 7">unnamed2</plasmid>
    </source>
</reference>
<sequence>MKKFIISIEAVDGKQHEFEIEYKKTVTVAAIENSIQAREARFFRFGDRMVNLDNVFSLVVKEKKD</sequence>
<dbReference type="EMBL" id="CP065876">
    <property type="protein sequence ID" value="QQA13723.1"/>
    <property type="molecule type" value="Genomic_DNA"/>
</dbReference>
<organism evidence="1">
    <name type="scientific">Bacillus mycoides</name>
    <dbReference type="NCBI Taxonomy" id="1405"/>
    <lineage>
        <taxon>Bacteria</taxon>
        <taxon>Bacillati</taxon>
        <taxon>Bacillota</taxon>
        <taxon>Bacilli</taxon>
        <taxon>Bacillales</taxon>
        <taxon>Bacillaceae</taxon>
        <taxon>Bacillus</taxon>
        <taxon>Bacillus cereus group</taxon>
    </lineage>
</organism>
<dbReference type="KEGG" id="bmyo:BG05_5637"/>
<dbReference type="EMBL" id="MRWU01000021">
    <property type="protein sequence ID" value="OSX90105.1"/>
    <property type="molecule type" value="Genomic_DNA"/>
</dbReference>
<dbReference type="EMBL" id="ACMP01000209">
    <property type="protein sequence ID" value="EEL67406.1"/>
    <property type="molecule type" value="Genomic_DNA"/>
</dbReference>
<gene>
    <name evidence="3" type="ORF">BACWE_27670</name>
    <name evidence="1" type="ORF">bcere0026_56410</name>
    <name evidence="4" type="ORF">I6G81_00550</name>
    <name evidence="2" type="ORF">S3E15_02741</name>
</gene>
<evidence type="ECO:0000313" key="7">
    <source>
        <dbReference type="Proteomes" id="UP000596196"/>
    </source>
</evidence>
<geneLocation type="plasmid" evidence="4 7">
    <name>unnamed2</name>
</geneLocation>
<dbReference type="EMBL" id="MKZQ01000034">
    <property type="protein sequence ID" value="PJN70361.1"/>
    <property type="molecule type" value="Genomic_DNA"/>
</dbReference>
<reference evidence="1" key="1">
    <citation type="journal article" date="2012" name="Genome Res.">
        <title>Genomic characterization of the Bacillus cereus sensu lato species: Backdrop to the evolution of Bacillus anthracis.</title>
        <authorList>
            <person name="Zwick M.E."/>
            <person name="Joseph S.J."/>
            <person name="Didelot X."/>
            <person name="Chen P.E."/>
            <person name="Bishop-Lilly K.A."/>
            <person name="Stewart A.C."/>
            <person name="Willner K."/>
            <person name="Nolan N."/>
            <person name="Lentz S."/>
            <person name="Thomason M.K."/>
            <person name="Sozhamannan S."/>
            <person name="Mateczun A.J."/>
            <person name="Du L."/>
            <person name="Read T.D."/>
        </authorList>
    </citation>
    <scope>NUCLEOTIDE SEQUENCE [LARGE SCALE GENOMIC DNA]</scope>
    <source>
        <strain evidence="1">AH603</strain>
    </source>
</reference>
<dbReference type="Proteomes" id="UP000596196">
    <property type="component" value="Plasmid unnamed2"/>
</dbReference>
<dbReference type="RefSeq" id="WP_002069589.1">
    <property type="nucleotide sequence ID" value="NZ_CM000737.1"/>
</dbReference>
<accession>A0A0B5RPR7</accession>
<dbReference type="AlphaFoldDB" id="A0A0B5RPR7"/>
<dbReference type="Proteomes" id="UP000001753">
    <property type="component" value="Chromosome"/>
</dbReference>
<dbReference type="GeneID" id="66267592"/>
<accession>C2Y3T0</accession>
<dbReference type="Proteomes" id="UP000236165">
    <property type="component" value="Unassembled WGS sequence"/>
</dbReference>
<dbReference type="HOGENOM" id="CLU_2840369_0_0_9"/>
<keyword evidence="7" id="KW-1185">Reference proteome</keyword>
<evidence type="ECO:0000313" key="4">
    <source>
        <dbReference type="EMBL" id="QQA13723.1"/>
    </source>
</evidence>
<reference evidence="2 5" key="3">
    <citation type="submission" date="2016-12" db="EMBL/GenBank/DDBJ databases">
        <title>Genome Sequences of Twelve Sporeforming Bacillus Species Isolated from Foods.</title>
        <authorList>
            <person name="De Jong A."/>
            <person name="Holsappel S."/>
            <person name="Kuipers O.P."/>
        </authorList>
    </citation>
    <scope>NUCLEOTIDE SEQUENCE [LARGE SCALE GENOMIC DNA]</scope>
    <source>
        <strain evidence="2 5">S3E15</strain>
    </source>
</reference>